<evidence type="ECO:0000256" key="1">
    <source>
        <dbReference type="SAM" id="MobiDB-lite"/>
    </source>
</evidence>
<feature type="non-terminal residue" evidence="3">
    <location>
        <position position="1"/>
    </location>
</feature>
<dbReference type="EMBL" id="AM706427">
    <property type="protein sequence ID" value="CAM92118.1"/>
    <property type="molecule type" value="mRNA"/>
</dbReference>
<feature type="chain" id="PRO_5002675145" evidence="2">
    <location>
        <begin position="27"/>
        <end position="80"/>
    </location>
</feature>
<evidence type="ECO:0000313" key="3">
    <source>
        <dbReference type="EMBL" id="CAM92118.1"/>
    </source>
</evidence>
<protein>
    <submittedName>
        <fullName evidence="3">Uncharacterized protein</fullName>
    </submittedName>
</protein>
<proteinExistence type="evidence at transcript level"/>
<name>A4VBA9_ERITN</name>
<feature type="region of interest" description="Disordered" evidence="1">
    <location>
        <begin position="58"/>
        <end position="80"/>
    </location>
</feature>
<evidence type="ECO:0000256" key="2">
    <source>
        <dbReference type="SAM" id="SignalP"/>
    </source>
</evidence>
<organism evidence="3">
    <name type="scientific">Eristalis tenax</name>
    <name type="common">Drone fly</name>
    <name type="synonym">Musca tenax</name>
    <dbReference type="NCBI Taxonomy" id="198635"/>
    <lineage>
        <taxon>Eukaryota</taxon>
        <taxon>Metazoa</taxon>
        <taxon>Ecdysozoa</taxon>
        <taxon>Arthropoda</taxon>
        <taxon>Hexapoda</taxon>
        <taxon>Insecta</taxon>
        <taxon>Pterygota</taxon>
        <taxon>Neoptera</taxon>
        <taxon>Endopterygota</taxon>
        <taxon>Diptera</taxon>
        <taxon>Brachycera</taxon>
        <taxon>Muscomorpha</taxon>
        <taxon>Syrphoidea</taxon>
        <taxon>Syrphidae</taxon>
        <taxon>Eristalinae</taxon>
        <taxon>Eristalini</taxon>
        <taxon>Eristalis</taxon>
    </lineage>
</organism>
<keyword evidence="2" id="KW-0732">Signal</keyword>
<accession>A4VBA9</accession>
<reference evidence="3" key="1">
    <citation type="journal article" date="2007" name="BMC Genomics">
        <title>Analysis of the immune-inducible transcriptome from microbial stress resistant, rat-tailed maggots of the drone fly Eristalis tenax.</title>
        <authorList>
            <person name="Altincicek B."/>
            <person name="Vilcinskas A."/>
        </authorList>
    </citation>
    <scope>NUCLEOTIDE SEQUENCE</scope>
    <source>
        <strain evidence="3">19</strain>
    </source>
</reference>
<feature type="compositionally biased region" description="Polar residues" evidence="1">
    <location>
        <begin position="63"/>
        <end position="73"/>
    </location>
</feature>
<dbReference type="AlphaFoldDB" id="A4VBA9"/>
<feature type="signal peptide" evidence="2">
    <location>
        <begin position="1"/>
        <end position="26"/>
    </location>
</feature>
<sequence length="80" mass="8811">SIRGSCTHFRCFQLFLFISQMPIGWTIQVKRLCNSVTWRVCAGPSAIPEGVPGGISGKALNCDRQQQRTTPKSNAPRFTG</sequence>